<name>A0A9Q9IDP1_9ACTN</name>
<feature type="domain" description="Histidine kinase/HSP90-like ATPase" evidence="2">
    <location>
        <begin position="38"/>
        <end position="121"/>
    </location>
</feature>
<feature type="region of interest" description="Disordered" evidence="1">
    <location>
        <begin position="80"/>
        <end position="100"/>
    </location>
</feature>
<dbReference type="Gene3D" id="3.30.565.10">
    <property type="entry name" value="Histidine kinase-like ATPase, C-terminal domain"/>
    <property type="match status" value="1"/>
</dbReference>
<organism evidence="3 4">
    <name type="scientific">Dactylosporangium aurantiacum</name>
    <dbReference type="NCBI Taxonomy" id="35754"/>
    <lineage>
        <taxon>Bacteria</taxon>
        <taxon>Bacillati</taxon>
        <taxon>Actinomycetota</taxon>
        <taxon>Actinomycetes</taxon>
        <taxon>Micromonosporales</taxon>
        <taxon>Micromonosporaceae</taxon>
        <taxon>Dactylosporangium</taxon>
    </lineage>
</organism>
<dbReference type="Proteomes" id="UP001058003">
    <property type="component" value="Chromosome"/>
</dbReference>
<dbReference type="EMBL" id="CP073767">
    <property type="protein sequence ID" value="UWZ54419.1"/>
    <property type="molecule type" value="Genomic_DNA"/>
</dbReference>
<evidence type="ECO:0000313" key="3">
    <source>
        <dbReference type="EMBL" id="UWZ54419.1"/>
    </source>
</evidence>
<dbReference type="KEGG" id="daur:Daura_49645"/>
<dbReference type="RefSeq" id="WP_033364990.1">
    <property type="nucleotide sequence ID" value="NZ_CP073767.1"/>
</dbReference>
<dbReference type="Pfam" id="PF13581">
    <property type="entry name" value="HATPase_c_2"/>
    <property type="match status" value="1"/>
</dbReference>
<dbReference type="GO" id="GO:0005524">
    <property type="term" value="F:ATP binding"/>
    <property type="evidence" value="ECO:0007669"/>
    <property type="project" value="UniProtKB-KW"/>
</dbReference>
<dbReference type="CDD" id="cd16936">
    <property type="entry name" value="HATPase_RsbW-like"/>
    <property type="match status" value="1"/>
</dbReference>
<feature type="compositionally biased region" description="Basic and acidic residues" evidence="1">
    <location>
        <begin position="134"/>
        <end position="150"/>
    </location>
</feature>
<reference evidence="3" key="1">
    <citation type="submission" date="2021-04" db="EMBL/GenBank/DDBJ databases">
        <title>Dactylosporangium aurantiacum NRRL B-8018 full assembly.</title>
        <authorList>
            <person name="Hartkoorn R.C."/>
            <person name="Beaudoing E."/>
            <person name="Hot D."/>
        </authorList>
    </citation>
    <scope>NUCLEOTIDE SEQUENCE</scope>
    <source>
        <strain evidence="3">NRRL B-8018</strain>
    </source>
</reference>
<feature type="region of interest" description="Disordered" evidence="1">
    <location>
        <begin position="132"/>
        <end position="164"/>
    </location>
</feature>
<keyword evidence="4" id="KW-1185">Reference proteome</keyword>
<dbReference type="InterPro" id="IPR003594">
    <property type="entry name" value="HATPase_dom"/>
</dbReference>
<dbReference type="InterPro" id="IPR036890">
    <property type="entry name" value="HATPase_C_sf"/>
</dbReference>
<sequence length="164" mass="18522">MTRHLALFHRGTGDLVTPSAHPLMTAESRTVQDLSDLRRQVKLHLADVPTLIRTSAYLHGEPPLRLALWARDGRLECRVTDRGPGHPDPTAGYHPQQDPRRAGAGLWLARQTCDDLDMWHTGAAFTVQVATRRALHDRPRGRPRPRRDSAHPCGTHRPLWTTKH</sequence>
<proteinExistence type="predicted"/>
<evidence type="ECO:0000259" key="2">
    <source>
        <dbReference type="Pfam" id="PF13581"/>
    </source>
</evidence>
<keyword evidence="3" id="KW-0067">ATP-binding</keyword>
<dbReference type="SUPFAM" id="SSF55874">
    <property type="entry name" value="ATPase domain of HSP90 chaperone/DNA topoisomerase II/histidine kinase"/>
    <property type="match status" value="1"/>
</dbReference>
<dbReference type="AlphaFoldDB" id="A0A9Q9IDP1"/>
<accession>A0A9Q9IDP1</accession>
<gene>
    <name evidence="3" type="ORF">Daura_49645</name>
</gene>
<evidence type="ECO:0000256" key="1">
    <source>
        <dbReference type="SAM" id="MobiDB-lite"/>
    </source>
</evidence>
<keyword evidence="3" id="KW-0547">Nucleotide-binding</keyword>
<dbReference type="OrthoDB" id="4088450at2"/>
<evidence type="ECO:0000313" key="4">
    <source>
        <dbReference type="Proteomes" id="UP001058003"/>
    </source>
</evidence>
<protein>
    <submittedName>
        <fullName evidence="3">ATP-binding protein</fullName>
    </submittedName>
</protein>